<evidence type="ECO:0000256" key="2">
    <source>
        <dbReference type="ARBA" id="ARBA00002933"/>
    </source>
</evidence>
<dbReference type="EC" id="3.2.2.31" evidence="4 14"/>
<comment type="cofactor">
    <cofactor evidence="14">
        <name>[4Fe-4S] cluster</name>
        <dbReference type="ChEBI" id="CHEBI:49883"/>
    </cofactor>
    <text evidence="14">Binds 1 [4Fe-4S] cluster.</text>
</comment>
<evidence type="ECO:0000256" key="9">
    <source>
        <dbReference type="ARBA" id="ARBA00022801"/>
    </source>
</evidence>
<dbReference type="InterPro" id="IPR044298">
    <property type="entry name" value="MIG/MutY"/>
</dbReference>
<keyword evidence="11" id="KW-0411">Iron-sulfur</keyword>
<evidence type="ECO:0000256" key="10">
    <source>
        <dbReference type="ARBA" id="ARBA00023004"/>
    </source>
</evidence>
<comment type="catalytic activity">
    <reaction evidence="1 14">
        <text>Hydrolyzes free adenine bases from 7,8-dihydro-8-oxoguanine:adenine mismatched double-stranded DNA, leaving an apurinic site.</text>
        <dbReference type="EC" id="3.2.2.31"/>
    </reaction>
</comment>
<evidence type="ECO:0000256" key="1">
    <source>
        <dbReference type="ARBA" id="ARBA00000843"/>
    </source>
</evidence>
<keyword evidence="17" id="KW-1185">Reference proteome</keyword>
<evidence type="ECO:0000256" key="13">
    <source>
        <dbReference type="ARBA" id="ARBA00023295"/>
    </source>
</evidence>
<dbReference type="Gene3D" id="3.90.79.10">
    <property type="entry name" value="Nucleoside Triphosphate Pyrophosphohydrolase"/>
    <property type="match status" value="1"/>
</dbReference>
<dbReference type="SUPFAM" id="SSF55811">
    <property type="entry name" value="Nudix"/>
    <property type="match status" value="1"/>
</dbReference>
<dbReference type="GO" id="GO:0034039">
    <property type="term" value="F:8-oxo-7,8-dihydroguanine DNA N-glycosylase activity"/>
    <property type="evidence" value="ECO:0007669"/>
    <property type="project" value="TreeGrafter"/>
</dbReference>
<keyword evidence="13 14" id="KW-0326">Glycosidase</keyword>
<dbReference type="GO" id="GO:0000701">
    <property type="term" value="F:purine-specific mismatch base pair DNA N-glycosylase activity"/>
    <property type="evidence" value="ECO:0007669"/>
    <property type="project" value="UniProtKB-EC"/>
</dbReference>
<accession>A0A2Z6E0F5</accession>
<dbReference type="GO" id="GO:0032357">
    <property type="term" value="F:oxidized purine DNA binding"/>
    <property type="evidence" value="ECO:0007669"/>
    <property type="project" value="TreeGrafter"/>
</dbReference>
<dbReference type="PANTHER" id="PTHR42944:SF1">
    <property type="entry name" value="ADENINE DNA GLYCOSYLASE"/>
    <property type="match status" value="1"/>
</dbReference>
<proteinExistence type="inferred from homology"/>
<dbReference type="RefSeq" id="WP_119335910.1">
    <property type="nucleotide sequence ID" value="NZ_AP018558.1"/>
</dbReference>
<dbReference type="NCBIfam" id="TIGR01084">
    <property type="entry name" value="mutY"/>
    <property type="match status" value="1"/>
</dbReference>
<organism evidence="16 17">
    <name type="scientific">Hydrogenophilus thermoluteolus</name>
    <name type="common">Pseudomonas hydrogenothermophila</name>
    <dbReference type="NCBI Taxonomy" id="297"/>
    <lineage>
        <taxon>Bacteria</taxon>
        <taxon>Pseudomonadati</taxon>
        <taxon>Pseudomonadota</taxon>
        <taxon>Hydrogenophilia</taxon>
        <taxon>Hydrogenophilales</taxon>
        <taxon>Hydrogenophilaceae</taxon>
        <taxon>Hydrogenophilus</taxon>
    </lineage>
</organism>
<comment type="function">
    <text evidence="2">Adenine glycosylase active on G-A mispairs. MutY also corrects error-prone DNA synthesis past GO lesions which are due to the oxidatively damaged form of guanine: 7,8-dihydro-8-oxoguanine (8-oxo-dGTP).</text>
</comment>
<protein>
    <recommendedName>
        <fullName evidence="5 14">Adenine DNA glycosylase</fullName>
        <ecNumber evidence="4 14">3.2.2.31</ecNumber>
    </recommendedName>
</protein>
<evidence type="ECO:0000256" key="12">
    <source>
        <dbReference type="ARBA" id="ARBA00023204"/>
    </source>
</evidence>
<dbReference type="InterPro" id="IPR029119">
    <property type="entry name" value="MutY_C"/>
</dbReference>
<keyword evidence="12" id="KW-0234">DNA repair</keyword>
<evidence type="ECO:0000256" key="11">
    <source>
        <dbReference type="ARBA" id="ARBA00023014"/>
    </source>
</evidence>
<evidence type="ECO:0000259" key="15">
    <source>
        <dbReference type="SMART" id="SM00478"/>
    </source>
</evidence>
<evidence type="ECO:0000256" key="3">
    <source>
        <dbReference type="ARBA" id="ARBA00008343"/>
    </source>
</evidence>
<evidence type="ECO:0000256" key="6">
    <source>
        <dbReference type="ARBA" id="ARBA00022485"/>
    </source>
</evidence>
<dbReference type="AlphaFoldDB" id="A0A2Z6E0F5"/>
<dbReference type="EMBL" id="AP018558">
    <property type="protein sequence ID" value="BBD78271.1"/>
    <property type="molecule type" value="Genomic_DNA"/>
</dbReference>
<dbReference type="Proteomes" id="UP000262004">
    <property type="component" value="Chromosome"/>
</dbReference>
<keyword evidence="7" id="KW-0479">Metal-binding</keyword>
<dbReference type="KEGG" id="htl:HPTL_2017"/>
<evidence type="ECO:0000256" key="4">
    <source>
        <dbReference type="ARBA" id="ARBA00012045"/>
    </source>
</evidence>
<keyword evidence="9" id="KW-0378">Hydrolase</keyword>
<dbReference type="GO" id="GO:0051539">
    <property type="term" value="F:4 iron, 4 sulfur cluster binding"/>
    <property type="evidence" value="ECO:0007669"/>
    <property type="project" value="UniProtKB-UniRule"/>
</dbReference>
<dbReference type="GO" id="GO:0046872">
    <property type="term" value="F:metal ion binding"/>
    <property type="evidence" value="ECO:0007669"/>
    <property type="project" value="UniProtKB-UniRule"/>
</dbReference>
<keyword evidence="10 14" id="KW-0408">Iron</keyword>
<dbReference type="GO" id="GO:0006284">
    <property type="term" value="P:base-excision repair"/>
    <property type="evidence" value="ECO:0007669"/>
    <property type="project" value="UniProtKB-UniRule"/>
</dbReference>
<reference evidence="16 17" key="1">
    <citation type="submission" date="2018-04" db="EMBL/GenBank/DDBJ databases">
        <title>Complete genome sequence of Hydrogenophilus thermoluteolus TH-1.</title>
        <authorList>
            <person name="Arai H."/>
        </authorList>
    </citation>
    <scope>NUCLEOTIDE SEQUENCE [LARGE SCALE GENOMIC DNA]</scope>
    <source>
        <strain evidence="16 17">TH-1</strain>
    </source>
</reference>
<evidence type="ECO:0000256" key="7">
    <source>
        <dbReference type="ARBA" id="ARBA00022723"/>
    </source>
</evidence>
<comment type="similarity">
    <text evidence="3 14">Belongs to the Nth/MutY family.</text>
</comment>
<dbReference type="CDD" id="cd03431">
    <property type="entry name" value="NUDIX_DNA_Glycosylase_C-MutY"/>
    <property type="match status" value="1"/>
</dbReference>
<dbReference type="CDD" id="cd00056">
    <property type="entry name" value="ENDO3c"/>
    <property type="match status" value="1"/>
</dbReference>
<dbReference type="SMART" id="SM00478">
    <property type="entry name" value="ENDO3c"/>
    <property type="match status" value="1"/>
</dbReference>
<dbReference type="SUPFAM" id="SSF48150">
    <property type="entry name" value="DNA-glycosylase"/>
    <property type="match status" value="1"/>
</dbReference>
<evidence type="ECO:0000313" key="16">
    <source>
        <dbReference type="EMBL" id="BBD78271.1"/>
    </source>
</evidence>
<feature type="domain" description="HhH-GPD" evidence="15">
    <location>
        <begin position="51"/>
        <end position="204"/>
    </location>
</feature>
<evidence type="ECO:0000313" key="17">
    <source>
        <dbReference type="Proteomes" id="UP000262004"/>
    </source>
</evidence>
<keyword evidence="6" id="KW-0004">4Fe-4S</keyword>
<dbReference type="GO" id="GO:0006298">
    <property type="term" value="P:mismatch repair"/>
    <property type="evidence" value="ECO:0007669"/>
    <property type="project" value="TreeGrafter"/>
</dbReference>
<sequence length="355" mass="39849">MAKKREKGKSFPPQWQALWAERLIAWHRVAGRRTLPWHTRDPYRIWLSEVMLQQTQVPTVIPYYERFVATWPTVEALAAAPLEAVLAAWSGLGYYARARNLHRAAQQIVRAWGGTWPRDPDAWAQLPGVGRSTAAAICAFAFGTRAAILDGNVERVLVRLFGIATPLPDTAVKRQLWQIAEALLPESPTAMPEYTQAQMDLGALVCTRGIPNCAYCPVAQWCTAYAVGIAAALPQRKARAPVPEIDWTLRAYRCGTRYWWVQRPNQGIWGGLWALPHADEPPPPGSWQRASSEALPAHRLTHRRLRITIEEWTTPAHLCYDCESSTQGRWATAREALAWGLPRPLAAWAETRAVS</sequence>
<keyword evidence="8 14" id="KW-0227">DNA damage</keyword>
<gene>
    <name evidence="16" type="primary">mutY</name>
    <name evidence="16" type="ORF">HPTL_2017</name>
</gene>
<dbReference type="Pfam" id="PF00730">
    <property type="entry name" value="HhH-GPD"/>
    <property type="match status" value="1"/>
</dbReference>
<dbReference type="Gene3D" id="1.10.340.30">
    <property type="entry name" value="Hypothetical protein, domain 2"/>
    <property type="match status" value="1"/>
</dbReference>
<dbReference type="Gene3D" id="1.10.1670.10">
    <property type="entry name" value="Helix-hairpin-Helix base-excision DNA repair enzymes (C-terminal)"/>
    <property type="match status" value="1"/>
</dbReference>
<dbReference type="Pfam" id="PF14815">
    <property type="entry name" value="NUDIX_4"/>
    <property type="match status" value="1"/>
</dbReference>
<dbReference type="InterPro" id="IPR011257">
    <property type="entry name" value="DNA_glycosylase"/>
</dbReference>
<name>A0A2Z6E0F5_HYDTE</name>
<evidence type="ECO:0000256" key="8">
    <source>
        <dbReference type="ARBA" id="ARBA00022763"/>
    </source>
</evidence>
<dbReference type="InterPro" id="IPR005760">
    <property type="entry name" value="A/G_AdeGlyc_MutY"/>
</dbReference>
<dbReference type="GO" id="GO:0035485">
    <property type="term" value="F:adenine/guanine mispair binding"/>
    <property type="evidence" value="ECO:0007669"/>
    <property type="project" value="TreeGrafter"/>
</dbReference>
<dbReference type="InterPro" id="IPR015797">
    <property type="entry name" value="NUDIX_hydrolase-like_dom_sf"/>
</dbReference>
<dbReference type="InterPro" id="IPR023170">
    <property type="entry name" value="HhH_base_excis_C"/>
</dbReference>
<evidence type="ECO:0000256" key="14">
    <source>
        <dbReference type="RuleBase" id="RU365096"/>
    </source>
</evidence>
<dbReference type="InterPro" id="IPR003265">
    <property type="entry name" value="HhH-GPD_domain"/>
</dbReference>
<evidence type="ECO:0000256" key="5">
    <source>
        <dbReference type="ARBA" id="ARBA00022023"/>
    </source>
</evidence>
<dbReference type="PANTHER" id="PTHR42944">
    <property type="entry name" value="ADENINE DNA GLYCOSYLASE"/>
    <property type="match status" value="1"/>
</dbReference>
<dbReference type="FunFam" id="1.10.340.30:FF:000002">
    <property type="entry name" value="Adenine DNA glycosylase"/>
    <property type="match status" value="1"/>
</dbReference>
<dbReference type="OrthoDB" id="5289036at2"/>